<organism evidence="3 4">
    <name type="scientific">Bremia lactucae</name>
    <name type="common">Lettuce downy mildew</name>
    <dbReference type="NCBI Taxonomy" id="4779"/>
    <lineage>
        <taxon>Eukaryota</taxon>
        <taxon>Sar</taxon>
        <taxon>Stramenopiles</taxon>
        <taxon>Oomycota</taxon>
        <taxon>Peronosporomycetes</taxon>
        <taxon>Peronosporales</taxon>
        <taxon>Peronosporaceae</taxon>
        <taxon>Bremia</taxon>
    </lineage>
</organism>
<accession>A0A976ILC5</accession>
<dbReference type="OrthoDB" id="77601at2759"/>
<comment type="caution">
    <text evidence="3">The sequence shown here is derived from an EMBL/GenBank/DDBJ whole genome shotgun (WGS) entry which is preliminary data.</text>
</comment>
<evidence type="ECO:0000313" key="3">
    <source>
        <dbReference type="EMBL" id="TDH73920.1"/>
    </source>
</evidence>
<evidence type="ECO:0008006" key="5">
    <source>
        <dbReference type="Google" id="ProtNLM"/>
    </source>
</evidence>
<dbReference type="InterPro" id="IPR029055">
    <property type="entry name" value="Ntn_hydrolases_N"/>
</dbReference>
<dbReference type="EMBL" id="SHOA02000005">
    <property type="protein sequence ID" value="TDH73920.1"/>
    <property type="molecule type" value="Genomic_DNA"/>
</dbReference>
<proteinExistence type="predicted"/>
<dbReference type="PANTHER" id="PTHR10188:SF8">
    <property type="entry name" value="THREONINE ASPARTASE 1"/>
    <property type="match status" value="1"/>
</dbReference>
<dbReference type="Gene3D" id="3.60.20.30">
    <property type="entry name" value="(Glycosyl)asparaginase"/>
    <property type="match status" value="1"/>
</dbReference>
<dbReference type="KEGG" id="blac:94347614"/>
<dbReference type="InterPro" id="IPR000246">
    <property type="entry name" value="Peptidase_T2"/>
</dbReference>
<evidence type="ECO:0000256" key="2">
    <source>
        <dbReference type="PIRSR" id="PIRSR600246-3"/>
    </source>
</evidence>
<gene>
    <name evidence="3" type="ORF">CCR75_003851</name>
</gene>
<name>A0A976ILC5_BRELC</name>
<dbReference type="CDD" id="cd04514">
    <property type="entry name" value="Taspase1_like"/>
    <property type="match status" value="1"/>
</dbReference>
<dbReference type="PANTHER" id="PTHR10188">
    <property type="entry name" value="L-ASPARAGINASE"/>
    <property type="match status" value="1"/>
</dbReference>
<dbReference type="RefSeq" id="XP_067823418.1">
    <property type="nucleotide sequence ID" value="XM_067961943.1"/>
</dbReference>
<sequence length="390" mass="41703">MSGWLIAVHCGAGRYSSSTEASYLSLIRSALTDAHDVITNSTSPPTAAQLAVRLLHSFEHSPLTNAGFGSNLTEEGRVECEASVVCGQTHLVGCCGAVTGVKEPSALALKLLEQVQGNDSTSSFAFGRQPPLVVVGEHARRLAREFGLETAAEDGDVLKKYQITAKAHEHFIKWHERFQALRGSTDDDDERLDTVGAICMDPKGNVAAALSSGGVAYKIPGRLGLAACPRMGCDASNGQFCALKCRKRKRRKQKKVKNAFAVACTGRGERFIQSALVTLLTLRLRKSTNLEQCLRKAFIEASDANGGVGVEGGVLAFVSPHEATSGLRQIQLGAAFTTPCMGVGYLQCQDDATKLQVHAQILRQPASSFVVGKKQSLSTHVSILHLDVEK</sequence>
<keyword evidence="4" id="KW-1185">Reference proteome</keyword>
<dbReference type="GeneID" id="94347614"/>
<evidence type="ECO:0000313" key="4">
    <source>
        <dbReference type="Proteomes" id="UP000294530"/>
    </source>
</evidence>
<feature type="active site" description="Nucleophile" evidence="1">
    <location>
        <position position="194"/>
    </location>
</feature>
<dbReference type="GO" id="GO:0005737">
    <property type="term" value="C:cytoplasm"/>
    <property type="evidence" value="ECO:0007669"/>
    <property type="project" value="TreeGrafter"/>
</dbReference>
<dbReference type="InterPro" id="IPR037464">
    <property type="entry name" value="Taspase1"/>
</dbReference>
<dbReference type="Pfam" id="PF01112">
    <property type="entry name" value="Asparaginase_2"/>
    <property type="match status" value="1"/>
</dbReference>
<protein>
    <recommendedName>
        <fullName evidence="5">Asparaginase</fullName>
    </recommendedName>
</protein>
<dbReference type="AlphaFoldDB" id="A0A976ILC5"/>
<dbReference type="GO" id="GO:0004298">
    <property type="term" value="F:threonine-type endopeptidase activity"/>
    <property type="evidence" value="ECO:0007669"/>
    <property type="project" value="InterPro"/>
</dbReference>
<dbReference type="GO" id="GO:0051604">
    <property type="term" value="P:protein maturation"/>
    <property type="evidence" value="ECO:0007669"/>
    <property type="project" value="TreeGrafter"/>
</dbReference>
<dbReference type="SUPFAM" id="SSF56235">
    <property type="entry name" value="N-terminal nucleophile aminohydrolases (Ntn hydrolases)"/>
    <property type="match status" value="1"/>
</dbReference>
<evidence type="ECO:0000256" key="1">
    <source>
        <dbReference type="PIRSR" id="PIRSR600246-1"/>
    </source>
</evidence>
<feature type="site" description="Cleavage; by autolysis" evidence="2">
    <location>
        <begin position="193"/>
        <end position="194"/>
    </location>
</feature>
<dbReference type="Proteomes" id="UP000294530">
    <property type="component" value="Unassembled WGS sequence"/>
</dbReference>
<reference evidence="3 4" key="1">
    <citation type="journal article" date="2021" name="Genome Biol.">
        <title>AFLAP: assembly-free linkage analysis pipeline using k-mers from genome sequencing data.</title>
        <authorList>
            <person name="Fletcher K."/>
            <person name="Zhang L."/>
            <person name="Gil J."/>
            <person name="Han R."/>
            <person name="Cavanaugh K."/>
            <person name="Michelmore R."/>
        </authorList>
    </citation>
    <scope>NUCLEOTIDE SEQUENCE [LARGE SCALE GENOMIC DNA]</scope>
    <source>
        <strain evidence="3 4">SF5</strain>
    </source>
</reference>